<dbReference type="PANTHER" id="PTHR43793">
    <property type="entry name" value="FAD SYNTHASE"/>
    <property type="match status" value="1"/>
</dbReference>
<feature type="domain" description="Cytidyltransferase-like" evidence="6">
    <location>
        <begin position="333"/>
        <end position="425"/>
    </location>
</feature>
<dbReference type="SUPFAM" id="SSF52374">
    <property type="entry name" value="Nucleotidylyl transferase"/>
    <property type="match status" value="1"/>
</dbReference>
<dbReference type="Gene3D" id="3.40.50.620">
    <property type="entry name" value="HUPs"/>
    <property type="match status" value="1"/>
</dbReference>
<keyword evidence="1 7" id="KW-0808">Transferase</keyword>
<dbReference type="PANTHER" id="PTHR43793:SF2">
    <property type="entry name" value="BIFUNCTIONAL PROTEIN HLDE"/>
    <property type="match status" value="1"/>
</dbReference>
<evidence type="ECO:0000313" key="8">
    <source>
        <dbReference type="Proteomes" id="UP000477750"/>
    </source>
</evidence>
<evidence type="ECO:0000259" key="6">
    <source>
        <dbReference type="Pfam" id="PF01467"/>
    </source>
</evidence>
<dbReference type="Proteomes" id="UP000477750">
    <property type="component" value="Unassembled WGS sequence"/>
</dbReference>
<dbReference type="NCBIfam" id="TIGR00125">
    <property type="entry name" value="cyt_tran_rel"/>
    <property type="match status" value="1"/>
</dbReference>
<gene>
    <name evidence="7" type="ORF">GFD30_08615</name>
</gene>
<comment type="caution">
    <text evidence="7">The sequence shown here is derived from an EMBL/GenBank/DDBJ whole genome shotgun (WGS) entry which is preliminary data.</text>
</comment>
<organism evidence="7 8">
    <name type="scientific">Glycomyces albidus</name>
    <dbReference type="NCBI Taxonomy" id="2656774"/>
    <lineage>
        <taxon>Bacteria</taxon>
        <taxon>Bacillati</taxon>
        <taxon>Actinomycetota</taxon>
        <taxon>Actinomycetes</taxon>
        <taxon>Glycomycetales</taxon>
        <taxon>Glycomycetaceae</taxon>
        <taxon>Glycomyces</taxon>
    </lineage>
</organism>
<feature type="domain" description="Carbohydrate kinase PfkB" evidence="5">
    <location>
        <begin position="1"/>
        <end position="290"/>
    </location>
</feature>
<protein>
    <submittedName>
        <fullName evidence="7">Adenylyltransferase/cytidyltransferase family protein</fullName>
    </submittedName>
</protein>
<evidence type="ECO:0000256" key="1">
    <source>
        <dbReference type="ARBA" id="ARBA00022679"/>
    </source>
</evidence>
<dbReference type="GO" id="GO:0016779">
    <property type="term" value="F:nucleotidyltransferase activity"/>
    <property type="evidence" value="ECO:0007669"/>
    <property type="project" value="UniProtKB-KW"/>
</dbReference>
<keyword evidence="8" id="KW-1185">Reference proteome</keyword>
<accession>A0A6L5G7J5</accession>
<evidence type="ECO:0000259" key="5">
    <source>
        <dbReference type="Pfam" id="PF00294"/>
    </source>
</evidence>
<dbReference type="Pfam" id="PF00294">
    <property type="entry name" value="PfkB"/>
    <property type="match status" value="1"/>
</dbReference>
<keyword evidence="2 7" id="KW-0548">Nucleotidyltransferase</keyword>
<keyword evidence="3" id="KW-0511">Multifunctional enzyme</keyword>
<dbReference type="InterPro" id="IPR004821">
    <property type="entry name" value="Cyt_trans-like"/>
</dbReference>
<dbReference type="InterPro" id="IPR011611">
    <property type="entry name" value="PfkB_dom"/>
</dbReference>
<dbReference type="Gene3D" id="3.40.1190.20">
    <property type="match status" value="1"/>
</dbReference>
<evidence type="ECO:0000256" key="3">
    <source>
        <dbReference type="ARBA" id="ARBA00023268"/>
    </source>
</evidence>
<evidence type="ECO:0000256" key="2">
    <source>
        <dbReference type="ARBA" id="ARBA00022695"/>
    </source>
</evidence>
<dbReference type="Pfam" id="PF01467">
    <property type="entry name" value="CTP_transf_like"/>
    <property type="match status" value="1"/>
</dbReference>
<dbReference type="InterPro" id="IPR029056">
    <property type="entry name" value="Ribokinase-like"/>
</dbReference>
<dbReference type="AlphaFoldDB" id="A0A6L5G7J5"/>
<name>A0A6L5G7J5_9ACTN</name>
<dbReference type="InterPro" id="IPR014729">
    <property type="entry name" value="Rossmann-like_a/b/a_fold"/>
</dbReference>
<sequence>MKRLVVVGDALLDADVIGHSERLCPEAPAPVVDADTERARPGGAGLAAVLAARDAADVHLITAIADDPPGRRLKRLLQARVDVTPLPMRGSTVRKTRIRSDGQLIARVDQGDGRADTEADLPEAAASALAEADAVLVADYGRGLTEHHGLRRALDNLASIVPVVWDPHPKGAMPIRGTAIVVPNAAEAARLAPRADSAAAAAEYLRGTFGSGAVAVTQGALGATLATAEQTVRVPAPWIRDGHWVDTCGAGDQFSAATATALLYGRDVHGAVAAAVEAASRFVAEGGVATLAEPAAARTPPDEPDLNGAAEIGVDPFALAERVRERGGVLVAAGGCFDLLHPGHIDLLRRARDMGDALIVCINSDASVRELKGPGRPVQTAADRARVLAALDAVDAVAVFDEPTPADLLERLRPSIWVKGADYAGQVLPEAAVVRRHGGEIVTVPAVDGHSTSALIAAAYQRT</sequence>
<evidence type="ECO:0000256" key="4">
    <source>
        <dbReference type="ARBA" id="ARBA00023277"/>
    </source>
</evidence>
<reference evidence="7 8" key="1">
    <citation type="submission" date="2019-10" db="EMBL/GenBank/DDBJ databases">
        <title>Glycomyces albidus sp. nov., a novel actinomycete isolated from rhizosphere soil of wheat (Triticum aestivum L.).</title>
        <authorList>
            <person name="Qian L."/>
        </authorList>
    </citation>
    <scope>NUCLEOTIDE SEQUENCE [LARGE SCALE GENOMIC DNA]</scope>
    <source>
        <strain evidence="7 8">NEAU-7082</strain>
    </source>
</reference>
<dbReference type="SUPFAM" id="SSF53613">
    <property type="entry name" value="Ribokinase-like"/>
    <property type="match status" value="1"/>
</dbReference>
<dbReference type="EMBL" id="WIAO01000007">
    <property type="protein sequence ID" value="MQM25630.1"/>
    <property type="molecule type" value="Genomic_DNA"/>
</dbReference>
<evidence type="ECO:0000313" key="7">
    <source>
        <dbReference type="EMBL" id="MQM25630.1"/>
    </source>
</evidence>
<dbReference type="RefSeq" id="WP_322633077.1">
    <property type="nucleotide sequence ID" value="NZ_WIAO01000007.1"/>
</dbReference>
<proteinExistence type="predicted"/>
<dbReference type="InterPro" id="IPR050385">
    <property type="entry name" value="Archaeal_FAD_synthase"/>
</dbReference>
<keyword evidence="4" id="KW-0119">Carbohydrate metabolism</keyword>